<dbReference type="Proteomes" id="UP001295444">
    <property type="component" value="Chromosome 11"/>
</dbReference>
<organism evidence="7 8">
    <name type="scientific">Pelobates cultripes</name>
    <name type="common">Western spadefoot toad</name>
    <dbReference type="NCBI Taxonomy" id="61616"/>
    <lineage>
        <taxon>Eukaryota</taxon>
        <taxon>Metazoa</taxon>
        <taxon>Chordata</taxon>
        <taxon>Craniata</taxon>
        <taxon>Vertebrata</taxon>
        <taxon>Euteleostomi</taxon>
        <taxon>Amphibia</taxon>
        <taxon>Batrachia</taxon>
        <taxon>Anura</taxon>
        <taxon>Pelobatoidea</taxon>
        <taxon>Pelobatidae</taxon>
        <taxon>Pelobates</taxon>
    </lineage>
</organism>
<evidence type="ECO:0000256" key="3">
    <source>
        <dbReference type="ARBA" id="ARBA00022989"/>
    </source>
</evidence>
<comment type="subcellular location">
    <subcellularLocation>
        <location evidence="1">Membrane</location>
    </subcellularLocation>
</comment>
<feature type="transmembrane region" description="Helical" evidence="5">
    <location>
        <begin position="132"/>
        <end position="156"/>
    </location>
</feature>
<keyword evidence="8" id="KW-1185">Reference proteome</keyword>
<feature type="transmembrane region" description="Helical" evidence="5">
    <location>
        <begin position="55"/>
        <end position="78"/>
    </location>
</feature>
<dbReference type="PANTHER" id="PTHR11863">
    <property type="entry name" value="STEROL DESATURASE"/>
    <property type="match status" value="1"/>
</dbReference>
<dbReference type="GO" id="GO:0008610">
    <property type="term" value="P:lipid biosynthetic process"/>
    <property type="evidence" value="ECO:0007669"/>
    <property type="project" value="InterPro"/>
</dbReference>
<keyword evidence="4 5" id="KW-0472">Membrane</keyword>
<gene>
    <name evidence="7" type="ORF">PECUL_23A042135</name>
</gene>
<sequence length="288" mass="33467">MFRTMNNSQTLTTVTLCSNRSNYEASSLFLQHIWDFILSHQDIIRSPFYPVLYSFTVYLAFCIPYLILDAVAPVIPALKRCQVQPRGARPTLAMVMHCLAHTVYSHLVFIFPVTVAYWYWRPVHLPRVAPELHRLVLDVVACLLLFDFQYFVWHVLHHKIPWLYKTFHKMHHKYTSTFALATQYSSAWEMMSLGFFAGVSPIVLGCHPMTEMAFFAVNIYLSVEDHCGYDFPWSTHRLIPFGLCGGPGHHDLHHEKFVSNYAPYFTHWDKLFNTLAQKSVTKGKSKET</sequence>
<protein>
    <submittedName>
        <fullName evidence="7">Cholesterol 25-hydroxylase</fullName>
    </submittedName>
</protein>
<dbReference type="GO" id="GO:0016491">
    <property type="term" value="F:oxidoreductase activity"/>
    <property type="evidence" value="ECO:0007669"/>
    <property type="project" value="InterPro"/>
</dbReference>
<accession>A0AAD1T9N6</accession>
<dbReference type="AlphaFoldDB" id="A0AAD1T9N6"/>
<feature type="domain" description="Fatty acid hydroxylase" evidence="6">
    <location>
        <begin position="139"/>
        <end position="274"/>
    </location>
</feature>
<evidence type="ECO:0000313" key="8">
    <source>
        <dbReference type="Proteomes" id="UP001295444"/>
    </source>
</evidence>
<dbReference type="EMBL" id="OW240922">
    <property type="protein sequence ID" value="CAH2322134.1"/>
    <property type="molecule type" value="Genomic_DNA"/>
</dbReference>
<keyword evidence="2 5" id="KW-0812">Transmembrane</keyword>
<keyword evidence="3 5" id="KW-1133">Transmembrane helix</keyword>
<proteinExistence type="predicted"/>
<evidence type="ECO:0000256" key="1">
    <source>
        <dbReference type="ARBA" id="ARBA00004370"/>
    </source>
</evidence>
<feature type="transmembrane region" description="Helical" evidence="5">
    <location>
        <begin position="99"/>
        <end position="120"/>
    </location>
</feature>
<dbReference type="InterPro" id="IPR050307">
    <property type="entry name" value="Sterol_Desaturase_Related"/>
</dbReference>
<evidence type="ECO:0000259" key="6">
    <source>
        <dbReference type="Pfam" id="PF04116"/>
    </source>
</evidence>
<dbReference type="Pfam" id="PF04116">
    <property type="entry name" value="FA_hydroxylase"/>
    <property type="match status" value="1"/>
</dbReference>
<evidence type="ECO:0000313" key="7">
    <source>
        <dbReference type="EMBL" id="CAH2322134.1"/>
    </source>
</evidence>
<evidence type="ECO:0000256" key="4">
    <source>
        <dbReference type="ARBA" id="ARBA00023136"/>
    </source>
</evidence>
<reference evidence="7" key="1">
    <citation type="submission" date="2022-03" db="EMBL/GenBank/DDBJ databases">
        <authorList>
            <person name="Alioto T."/>
            <person name="Alioto T."/>
            <person name="Gomez Garrido J."/>
        </authorList>
    </citation>
    <scope>NUCLEOTIDE SEQUENCE</scope>
</reference>
<evidence type="ECO:0000256" key="2">
    <source>
        <dbReference type="ARBA" id="ARBA00022692"/>
    </source>
</evidence>
<dbReference type="InterPro" id="IPR006694">
    <property type="entry name" value="Fatty_acid_hydroxylase"/>
</dbReference>
<dbReference type="GO" id="GO:0016020">
    <property type="term" value="C:membrane"/>
    <property type="evidence" value="ECO:0007669"/>
    <property type="project" value="UniProtKB-SubCell"/>
</dbReference>
<evidence type="ECO:0000256" key="5">
    <source>
        <dbReference type="SAM" id="Phobius"/>
    </source>
</evidence>
<name>A0AAD1T9N6_PELCU</name>
<dbReference type="GO" id="GO:0005506">
    <property type="term" value="F:iron ion binding"/>
    <property type="evidence" value="ECO:0007669"/>
    <property type="project" value="InterPro"/>
</dbReference>